<dbReference type="Proteomes" id="UP001595829">
    <property type="component" value="Unassembled WGS sequence"/>
</dbReference>
<proteinExistence type="predicted"/>
<dbReference type="PROSITE" id="PS50056">
    <property type="entry name" value="TYR_PHOSPHATASE_2"/>
    <property type="match status" value="1"/>
</dbReference>
<accession>A0ABV9XEQ6</accession>
<name>A0ABV9XEQ6_9ACTN</name>
<evidence type="ECO:0000313" key="2">
    <source>
        <dbReference type="EMBL" id="MFC5023741.1"/>
    </source>
</evidence>
<keyword evidence="3" id="KW-1185">Reference proteome</keyword>
<protein>
    <submittedName>
        <fullName evidence="2">Protein phosphatase</fullName>
    </submittedName>
</protein>
<evidence type="ECO:0000313" key="3">
    <source>
        <dbReference type="Proteomes" id="UP001595829"/>
    </source>
</evidence>
<gene>
    <name evidence="2" type="ORF">ACFPM3_16495</name>
</gene>
<dbReference type="InterPro" id="IPR000387">
    <property type="entry name" value="Tyr_Pase_dom"/>
</dbReference>
<dbReference type="RefSeq" id="WP_345687758.1">
    <property type="nucleotide sequence ID" value="NZ_BAABIT010000001.1"/>
</dbReference>
<dbReference type="Gene3D" id="3.90.190.10">
    <property type="entry name" value="Protein tyrosine phosphatase superfamily"/>
    <property type="match status" value="1"/>
</dbReference>
<dbReference type="InterPro" id="IPR029021">
    <property type="entry name" value="Prot-tyrosine_phosphatase-like"/>
</dbReference>
<comment type="caution">
    <text evidence="2">The sequence shown here is derived from an EMBL/GenBank/DDBJ whole genome shotgun (WGS) entry which is preliminary data.</text>
</comment>
<sequence>MRQVRSHDREVPAPRSRWDEIVPGLWMGGHVWADGSGGLRPVVPDREFGLVVSLYTYPGHGPAPEVEHRVSVIPDGPLAAPQLDEVVRVAALTVRAVREGRPTLVRCFAGYNRSGLVTALALCGLGGLDASEAITLIRRRRSPWALHNETFVGYLLAGLPPVRA</sequence>
<evidence type="ECO:0000259" key="1">
    <source>
        <dbReference type="PROSITE" id="PS50056"/>
    </source>
</evidence>
<reference evidence="3" key="1">
    <citation type="journal article" date="2019" name="Int. J. Syst. Evol. Microbiol.">
        <title>The Global Catalogue of Microorganisms (GCM) 10K type strain sequencing project: providing services to taxonomists for standard genome sequencing and annotation.</title>
        <authorList>
            <consortium name="The Broad Institute Genomics Platform"/>
            <consortium name="The Broad Institute Genome Sequencing Center for Infectious Disease"/>
            <person name="Wu L."/>
            <person name="Ma J."/>
        </authorList>
    </citation>
    <scope>NUCLEOTIDE SEQUENCE [LARGE SCALE GENOMIC DNA]</scope>
    <source>
        <strain evidence="3">CGMCC 4.1648</strain>
    </source>
</reference>
<dbReference type="SUPFAM" id="SSF52799">
    <property type="entry name" value="(Phosphotyrosine protein) phosphatases II"/>
    <property type="match status" value="1"/>
</dbReference>
<feature type="domain" description="Tyrosine specific protein phosphatases" evidence="1">
    <location>
        <begin position="84"/>
        <end position="152"/>
    </location>
</feature>
<dbReference type="EMBL" id="JBHSJD010000011">
    <property type="protein sequence ID" value="MFC5023741.1"/>
    <property type="molecule type" value="Genomic_DNA"/>
</dbReference>
<organism evidence="2 3">
    <name type="scientific">Streptomyces coeruleoprunus</name>
    <dbReference type="NCBI Taxonomy" id="285563"/>
    <lineage>
        <taxon>Bacteria</taxon>
        <taxon>Bacillati</taxon>
        <taxon>Actinomycetota</taxon>
        <taxon>Actinomycetes</taxon>
        <taxon>Kitasatosporales</taxon>
        <taxon>Streptomycetaceae</taxon>
        <taxon>Streptomyces</taxon>
    </lineage>
</organism>